<evidence type="ECO:0000259" key="1">
    <source>
        <dbReference type="Pfam" id="PF12299"/>
    </source>
</evidence>
<dbReference type="AlphaFoldDB" id="A0A9P0HQ36"/>
<dbReference type="InterPro" id="IPR022549">
    <property type="entry name" value="DUF3627"/>
</dbReference>
<sequence>MSEFTIDDKKLMAAYDAGGEVWLRGADVVEILKSTKRDSEELHEWISDHVLPYTEKSNDSSLYTSDLVLKLKEEVEKKNEEIMLNHKKISKLQRSLSLLQMQLFQIEPKSSETHIPKKENCYLFFLIKKNLEKIENDMDYFPYYALRTKERFAQESLDRLKSKYPLSEVIYRVEDPPEVDLFNRLTELEDVKSCENHLESNLNDEELISLFEKLKFLK</sequence>
<feature type="domain" description="DUF3627" evidence="1">
    <location>
        <begin position="134"/>
        <end position="187"/>
    </location>
</feature>
<evidence type="ECO:0000313" key="3">
    <source>
        <dbReference type="Proteomes" id="UP001152798"/>
    </source>
</evidence>
<proteinExistence type="predicted"/>
<keyword evidence="3" id="KW-1185">Reference proteome</keyword>
<dbReference type="OrthoDB" id="10371432at2759"/>
<dbReference type="EMBL" id="OV725082">
    <property type="protein sequence ID" value="CAH1406126.1"/>
    <property type="molecule type" value="Genomic_DNA"/>
</dbReference>
<name>A0A9P0HQ36_NEZVI</name>
<reference evidence="2" key="1">
    <citation type="submission" date="2022-01" db="EMBL/GenBank/DDBJ databases">
        <authorList>
            <person name="King R."/>
        </authorList>
    </citation>
    <scope>NUCLEOTIDE SEQUENCE</scope>
</reference>
<dbReference type="Proteomes" id="UP001152798">
    <property type="component" value="Chromosome 6"/>
</dbReference>
<organism evidence="2 3">
    <name type="scientific">Nezara viridula</name>
    <name type="common">Southern green stink bug</name>
    <name type="synonym">Cimex viridulus</name>
    <dbReference type="NCBI Taxonomy" id="85310"/>
    <lineage>
        <taxon>Eukaryota</taxon>
        <taxon>Metazoa</taxon>
        <taxon>Ecdysozoa</taxon>
        <taxon>Arthropoda</taxon>
        <taxon>Hexapoda</taxon>
        <taxon>Insecta</taxon>
        <taxon>Pterygota</taxon>
        <taxon>Neoptera</taxon>
        <taxon>Paraneoptera</taxon>
        <taxon>Hemiptera</taxon>
        <taxon>Heteroptera</taxon>
        <taxon>Panheteroptera</taxon>
        <taxon>Pentatomomorpha</taxon>
        <taxon>Pentatomoidea</taxon>
        <taxon>Pentatomidae</taxon>
        <taxon>Pentatominae</taxon>
        <taxon>Nezara</taxon>
    </lineage>
</organism>
<gene>
    <name evidence="2" type="ORF">NEZAVI_LOCUS14136</name>
</gene>
<accession>A0A9P0HQ36</accession>
<evidence type="ECO:0000313" key="2">
    <source>
        <dbReference type="EMBL" id="CAH1406126.1"/>
    </source>
</evidence>
<protein>
    <recommendedName>
        <fullName evidence="1">DUF3627 domain-containing protein</fullName>
    </recommendedName>
</protein>
<dbReference type="Pfam" id="PF12299">
    <property type="entry name" value="DUF3627"/>
    <property type="match status" value="1"/>
</dbReference>